<evidence type="ECO:0000313" key="2">
    <source>
        <dbReference type="Proteomes" id="UP001372338"/>
    </source>
</evidence>
<keyword evidence="2" id="KW-1185">Reference proteome</keyword>
<comment type="caution">
    <text evidence="1">The sequence shown here is derived from an EMBL/GenBank/DDBJ whole genome shotgun (WGS) entry which is preliminary data.</text>
</comment>
<organism evidence="1 2">
    <name type="scientific">Crotalaria pallida</name>
    <name type="common">Smooth rattlebox</name>
    <name type="synonym">Crotalaria striata</name>
    <dbReference type="NCBI Taxonomy" id="3830"/>
    <lineage>
        <taxon>Eukaryota</taxon>
        <taxon>Viridiplantae</taxon>
        <taxon>Streptophyta</taxon>
        <taxon>Embryophyta</taxon>
        <taxon>Tracheophyta</taxon>
        <taxon>Spermatophyta</taxon>
        <taxon>Magnoliopsida</taxon>
        <taxon>eudicotyledons</taxon>
        <taxon>Gunneridae</taxon>
        <taxon>Pentapetalae</taxon>
        <taxon>rosids</taxon>
        <taxon>fabids</taxon>
        <taxon>Fabales</taxon>
        <taxon>Fabaceae</taxon>
        <taxon>Papilionoideae</taxon>
        <taxon>50 kb inversion clade</taxon>
        <taxon>genistoids sensu lato</taxon>
        <taxon>core genistoids</taxon>
        <taxon>Crotalarieae</taxon>
        <taxon>Crotalaria</taxon>
    </lineage>
</organism>
<gene>
    <name evidence="1" type="ORF">RIF29_17976</name>
</gene>
<evidence type="ECO:0000313" key="1">
    <source>
        <dbReference type="EMBL" id="KAK7276830.1"/>
    </source>
</evidence>
<dbReference type="Proteomes" id="UP001372338">
    <property type="component" value="Unassembled WGS sequence"/>
</dbReference>
<sequence length="112" mass="12540">MVNIIMLSQQNEKREFNGSHFSLLTHSLFPHTLSTQNLCGYGPHNHLSSQPHSLSVQHHAPHPLHPPSLHFHLSHPLGLKSTTHEDKGKEGTHPHSLLVPPCLLLINAIFQQ</sequence>
<name>A0AAN9FJ29_CROPI</name>
<proteinExistence type="predicted"/>
<reference evidence="1 2" key="1">
    <citation type="submission" date="2024-01" db="EMBL/GenBank/DDBJ databases">
        <title>The genomes of 5 underutilized Papilionoideae crops provide insights into root nodulation and disease resistanc.</title>
        <authorList>
            <person name="Yuan L."/>
        </authorList>
    </citation>
    <scope>NUCLEOTIDE SEQUENCE [LARGE SCALE GENOMIC DNA]</scope>
    <source>
        <strain evidence="1">ZHUSHIDOU_FW_LH</strain>
        <tissue evidence="1">Leaf</tissue>
    </source>
</reference>
<accession>A0AAN9FJ29</accession>
<dbReference type="EMBL" id="JAYWIO010000003">
    <property type="protein sequence ID" value="KAK7276830.1"/>
    <property type="molecule type" value="Genomic_DNA"/>
</dbReference>
<dbReference type="AlphaFoldDB" id="A0AAN9FJ29"/>
<protein>
    <submittedName>
        <fullName evidence="1">Uncharacterized protein</fullName>
    </submittedName>
</protein>